<protein>
    <recommendedName>
        <fullName evidence="2">UspA domain-containing protein</fullName>
    </recommendedName>
</protein>
<proteinExistence type="inferred from homology"/>
<dbReference type="OrthoDB" id="3174546at2"/>
<dbReference type="Pfam" id="PF00582">
    <property type="entry name" value="Usp"/>
    <property type="match status" value="2"/>
</dbReference>
<dbReference type="AlphaFoldDB" id="A0A0I9Y1U9"/>
<dbReference type="Gene3D" id="3.40.50.620">
    <property type="entry name" value="HUPs"/>
    <property type="match status" value="2"/>
</dbReference>
<accession>A0A0I9Y1U9</accession>
<dbReference type="EMBL" id="LDPR01000001">
    <property type="protein sequence ID" value="KLO39018.1"/>
    <property type="molecule type" value="Genomic_DNA"/>
</dbReference>
<dbReference type="PATRIC" id="fig|29311.18.peg.267"/>
<dbReference type="InterPro" id="IPR006015">
    <property type="entry name" value="Universal_stress_UspA"/>
</dbReference>
<evidence type="ECO:0000256" key="1">
    <source>
        <dbReference type="ARBA" id="ARBA00008791"/>
    </source>
</evidence>
<dbReference type="PRINTS" id="PR01438">
    <property type="entry name" value="UNVRSLSTRESS"/>
</dbReference>
<dbReference type="InterPro" id="IPR014729">
    <property type="entry name" value="Rossmann-like_a/b/a_fold"/>
</dbReference>
<gene>
    <name evidence="3" type="ORF">ABH38_01215</name>
</gene>
<evidence type="ECO:0000313" key="3">
    <source>
        <dbReference type="EMBL" id="KLO39018.1"/>
    </source>
</evidence>
<evidence type="ECO:0000259" key="2">
    <source>
        <dbReference type="Pfam" id="PF00582"/>
    </source>
</evidence>
<name>A0A0I9Y1U9_9MYCO</name>
<organism evidence="3 4">
    <name type="scientific">Mycobacterium haemophilum</name>
    <dbReference type="NCBI Taxonomy" id="29311"/>
    <lineage>
        <taxon>Bacteria</taxon>
        <taxon>Bacillati</taxon>
        <taxon>Actinomycetota</taxon>
        <taxon>Actinomycetes</taxon>
        <taxon>Mycobacteriales</taxon>
        <taxon>Mycobacteriaceae</taxon>
        <taxon>Mycobacterium</taxon>
    </lineage>
</organism>
<dbReference type="STRING" id="1202450.B586_16645"/>
<dbReference type="SUPFAM" id="SSF52402">
    <property type="entry name" value="Adenine nucleotide alpha hydrolases-like"/>
    <property type="match status" value="2"/>
</dbReference>
<sequence length="283" mass="29876">MNDSPMQPAIVVGVDGSKAATRAALWAVDEAVDRDVPLRLLYALDQGETTIDSGDTARRLANADIAVRCTSSAVEATNKPVKIEVEISDGPPTSSLIRASRSAAMVCVGAVGRNHFHPDRVGSTAAAVAVWAHCPVVVIRGGSGPSRAGWIVAEADTSPGDGVVLGAAVREARLRNAPLRVITYSQAPPAYLPGVTTEADRRIVGRLSRRLDRWRRGYPELLIEPTVVHGDLVDYLAKNAGDVQLLVVGGRDPHHVSELLGPAGYAVLGGSDCVVLIVDHQRL</sequence>
<comment type="caution">
    <text evidence="3">The sequence shown here is derived from an EMBL/GenBank/DDBJ whole genome shotgun (WGS) entry which is preliminary data.</text>
</comment>
<feature type="domain" description="UspA" evidence="2">
    <location>
        <begin position="10"/>
        <end position="140"/>
    </location>
</feature>
<dbReference type="RefSeq" id="WP_047313213.1">
    <property type="nucleotide sequence ID" value="NZ_LDPQ01000001.1"/>
</dbReference>
<comment type="similarity">
    <text evidence="1">Belongs to the universal stress protein A family.</text>
</comment>
<dbReference type="InterPro" id="IPR006016">
    <property type="entry name" value="UspA"/>
</dbReference>
<reference evidence="3 4" key="1">
    <citation type="submission" date="2015-05" db="EMBL/GenBank/DDBJ databases">
        <title>Genome sequence of Mycobacterium haemophilum.</title>
        <authorList>
            <person name="Greninger A.L."/>
            <person name="Cunningham G."/>
            <person name="Miller S."/>
        </authorList>
    </citation>
    <scope>NUCLEOTIDE SEQUENCE [LARGE SCALE GENOMIC DNA]</scope>
    <source>
        <strain evidence="4">UC1</strain>
    </source>
</reference>
<feature type="domain" description="UspA" evidence="2">
    <location>
        <begin position="155"/>
        <end position="278"/>
    </location>
</feature>
<dbReference type="Proteomes" id="UP000036334">
    <property type="component" value="Unassembled WGS sequence"/>
</dbReference>
<keyword evidence="4" id="KW-1185">Reference proteome</keyword>
<evidence type="ECO:0000313" key="4">
    <source>
        <dbReference type="Proteomes" id="UP000036334"/>
    </source>
</evidence>
<dbReference type="PANTHER" id="PTHR46268">
    <property type="entry name" value="STRESS RESPONSE PROTEIN NHAX"/>
    <property type="match status" value="1"/>
</dbReference>
<dbReference type="PANTHER" id="PTHR46268:SF6">
    <property type="entry name" value="UNIVERSAL STRESS PROTEIN UP12"/>
    <property type="match status" value="1"/>
</dbReference>